<dbReference type="EMBL" id="CP020472">
    <property type="protein sequence ID" value="ARD23559.1"/>
    <property type="molecule type" value="Genomic_DNA"/>
</dbReference>
<dbReference type="InterPro" id="IPR050469">
    <property type="entry name" value="Diguanylate_Cyclase"/>
</dbReference>
<evidence type="ECO:0000256" key="2">
    <source>
        <dbReference type="ARBA" id="ARBA00034247"/>
    </source>
</evidence>
<comment type="catalytic activity">
    <reaction evidence="2">
        <text>2 GTP = 3',3'-c-di-GMP + 2 diphosphate</text>
        <dbReference type="Rhea" id="RHEA:24898"/>
        <dbReference type="ChEBI" id="CHEBI:33019"/>
        <dbReference type="ChEBI" id="CHEBI:37565"/>
        <dbReference type="ChEBI" id="CHEBI:58805"/>
        <dbReference type="EC" id="2.7.7.65"/>
    </reaction>
</comment>
<dbReference type="RefSeq" id="WP_167692938.1">
    <property type="nucleotide sequence ID" value="NZ_CP020472.1"/>
</dbReference>
<dbReference type="PROSITE" id="PS50887">
    <property type="entry name" value="GGDEF"/>
    <property type="match status" value="1"/>
</dbReference>
<dbReference type="SUPFAM" id="SSF48452">
    <property type="entry name" value="TPR-like"/>
    <property type="match status" value="1"/>
</dbReference>
<keyword evidence="4" id="KW-0732">Signal</keyword>
<keyword evidence="7" id="KW-1185">Reference proteome</keyword>
<evidence type="ECO:0000256" key="4">
    <source>
        <dbReference type="SAM" id="SignalP"/>
    </source>
</evidence>
<dbReference type="Pfam" id="PF00990">
    <property type="entry name" value="GGDEF"/>
    <property type="match status" value="1"/>
</dbReference>
<dbReference type="CDD" id="cd01949">
    <property type="entry name" value="GGDEF"/>
    <property type="match status" value="1"/>
</dbReference>
<feature type="chain" id="PRO_5047362546" description="diguanylate cyclase" evidence="4">
    <location>
        <begin position="26"/>
        <end position="632"/>
    </location>
</feature>
<evidence type="ECO:0000259" key="5">
    <source>
        <dbReference type="PROSITE" id="PS50887"/>
    </source>
</evidence>
<keyword evidence="3" id="KW-0812">Transmembrane</keyword>
<feature type="domain" description="GGDEF" evidence="5">
    <location>
        <begin position="490"/>
        <end position="622"/>
    </location>
</feature>
<dbReference type="Gene3D" id="3.30.70.270">
    <property type="match status" value="1"/>
</dbReference>
<name>A0ABN4YJQ6_9GAMM</name>
<dbReference type="InterPro" id="IPR043128">
    <property type="entry name" value="Rev_trsase/Diguanyl_cyclase"/>
</dbReference>
<dbReference type="InterPro" id="IPR000160">
    <property type="entry name" value="GGDEF_dom"/>
</dbReference>
<keyword evidence="3" id="KW-1133">Transmembrane helix</keyword>
<dbReference type="InterPro" id="IPR029787">
    <property type="entry name" value="Nucleotide_cyclase"/>
</dbReference>
<dbReference type="PANTHER" id="PTHR45138">
    <property type="entry name" value="REGULATORY COMPONENTS OF SENSORY TRANSDUCTION SYSTEM"/>
    <property type="match status" value="1"/>
</dbReference>
<protein>
    <recommendedName>
        <fullName evidence="1">diguanylate cyclase</fullName>
        <ecNumber evidence="1">2.7.7.65</ecNumber>
    </recommendedName>
</protein>
<sequence>MSPIIKLTFCLCLILLGCFTQHVFANPIQNQAADDIFNQFNNDELTGTLFTDEKLLELKALIAPNDLPRLQALETFTCKQIRAHETDKLHALIKSTDSISNGHYYAKSTPILLNLCRSKALRYLGKHKQAKAINLAMLASATELNDENVLASVHNSIGQQALFENQFFNAIESISKSYELHQKIGHTNSANLNIIELASAYRRLGDNDKALYYYGIAEQRLIENQSHILLAIVQHSLAYIKLDNGEYQTALAYFQDVLNVANKSNNQLYQTRIKVDMAAPLIKLSRLEEADRILTDAQTIIDEEMFSHYGYMHAYLFELRFLQSHNEQALRHFLEAERSFKKYNNKKGLSLIYQLISEYFAQQQDYKTANHWHHQFLTIHLELDKATQETYNSEMRIRFDSKQLEDQQDQLLQFQALKEQQLEALKTKQRLQYIALMLTAVFFIILVTFLIKLIKKSIQYKSLSLTDPLTELPNRLFAYQVLNKLLAQKNQFSILLLDVDHFKSVNDQYGHDVGDRALQLIAKQCLSILNKDYTLSRIGGEEFLIIMPSTDKAQAIRFAANINQKIKLIDTTSLAMNKPFTASIGISSVTSSTTISAQLKQADIALYKAKNNGRDNTVHFQDCSSHEREEQQ</sequence>
<dbReference type="SMART" id="SM00267">
    <property type="entry name" value="GGDEF"/>
    <property type="match status" value="1"/>
</dbReference>
<evidence type="ECO:0000256" key="3">
    <source>
        <dbReference type="SAM" id="Phobius"/>
    </source>
</evidence>
<evidence type="ECO:0000313" key="7">
    <source>
        <dbReference type="Proteomes" id="UP000191820"/>
    </source>
</evidence>
<organism evidence="6 7">
    <name type="scientific">Shewanella japonica</name>
    <dbReference type="NCBI Taxonomy" id="93973"/>
    <lineage>
        <taxon>Bacteria</taxon>
        <taxon>Pseudomonadati</taxon>
        <taxon>Pseudomonadota</taxon>
        <taxon>Gammaproteobacteria</taxon>
        <taxon>Alteromonadales</taxon>
        <taxon>Shewanellaceae</taxon>
        <taxon>Shewanella</taxon>
    </lineage>
</organism>
<evidence type="ECO:0000313" key="6">
    <source>
        <dbReference type="EMBL" id="ARD23559.1"/>
    </source>
</evidence>
<dbReference type="Gene3D" id="1.25.40.10">
    <property type="entry name" value="Tetratricopeptide repeat domain"/>
    <property type="match status" value="2"/>
</dbReference>
<proteinExistence type="predicted"/>
<dbReference type="InterPro" id="IPR011990">
    <property type="entry name" value="TPR-like_helical_dom_sf"/>
</dbReference>
<gene>
    <name evidence="6" type="ORF">SJ2017_3299</name>
</gene>
<dbReference type="EC" id="2.7.7.65" evidence="1"/>
<dbReference type="SUPFAM" id="SSF55073">
    <property type="entry name" value="Nucleotide cyclase"/>
    <property type="match status" value="1"/>
</dbReference>
<dbReference type="Proteomes" id="UP000191820">
    <property type="component" value="Chromosome"/>
</dbReference>
<dbReference type="NCBIfam" id="TIGR00254">
    <property type="entry name" value="GGDEF"/>
    <property type="match status" value="1"/>
</dbReference>
<feature type="signal peptide" evidence="4">
    <location>
        <begin position="1"/>
        <end position="25"/>
    </location>
</feature>
<reference evidence="6 7" key="1">
    <citation type="submission" date="2017-03" db="EMBL/GenBank/DDBJ databases">
        <title>Genome sequencing of Shewanella japonica KCTC 22435.</title>
        <authorList>
            <person name="Kim K.M."/>
        </authorList>
    </citation>
    <scope>NUCLEOTIDE SEQUENCE [LARGE SCALE GENOMIC DNA]</scope>
    <source>
        <strain evidence="6 7">KCTC 22435</strain>
    </source>
</reference>
<accession>A0ABN4YJQ6</accession>
<feature type="transmembrane region" description="Helical" evidence="3">
    <location>
        <begin position="433"/>
        <end position="454"/>
    </location>
</feature>
<keyword evidence="3" id="KW-0472">Membrane</keyword>
<dbReference type="PROSITE" id="PS51257">
    <property type="entry name" value="PROKAR_LIPOPROTEIN"/>
    <property type="match status" value="1"/>
</dbReference>
<evidence type="ECO:0000256" key="1">
    <source>
        <dbReference type="ARBA" id="ARBA00012528"/>
    </source>
</evidence>
<dbReference type="PANTHER" id="PTHR45138:SF9">
    <property type="entry name" value="DIGUANYLATE CYCLASE DGCM-RELATED"/>
    <property type="match status" value="1"/>
</dbReference>